<dbReference type="GO" id="GO:0005829">
    <property type="term" value="C:cytosol"/>
    <property type="evidence" value="ECO:0007669"/>
    <property type="project" value="TreeGrafter"/>
</dbReference>
<sequence>MSMRYLEEGVDIHGGGQDLIFPHHENEIAQSESFSQQQPFARFWLHNGLLSINEDKMSKSIGNVITVGEALSRFSSSALRLFFLSSHYRNPLVYSDQNIMAQERAIERIRNAASPNQQVDDGESLDASAYKHQFMEAMDDDFNTPRALASIFDLSREINRATEQGFDVTDAQQTLLELVGVLGIDLDEPDSSADGDIAPFVELLINIRTELRGARQFALADKIRDELAELGVSLEDSSSGTEWRHRTQ</sequence>
<evidence type="ECO:0000256" key="4">
    <source>
        <dbReference type="ARBA" id="ARBA00022723"/>
    </source>
</evidence>
<protein>
    <recommendedName>
        <fullName evidence="8">Cysteine--tRNA ligase, cytoplasmic</fullName>
    </recommendedName>
</protein>
<comment type="caution">
    <text evidence="10">The sequence shown here is derived from an EMBL/GenBank/DDBJ whole genome shotgun (WGS) entry which is preliminary data.</text>
</comment>
<dbReference type="Proteomes" id="UP001174909">
    <property type="component" value="Unassembled WGS sequence"/>
</dbReference>
<dbReference type="Pfam" id="PF09190">
    <property type="entry name" value="DALR_2"/>
    <property type="match status" value="1"/>
</dbReference>
<evidence type="ECO:0000256" key="2">
    <source>
        <dbReference type="ARBA" id="ARBA00004496"/>
    </source>
</evidence>
<evidence type="ECO:0000256" key="5">
    <source>
        <dbReference type="ARBA" id="ARBA00022741"/>
    </source>
</evidence>
<keyword evidence="3 10" id="KW-0436">Ligase</keyword>
<name>A0AA35TXD4_GEOBA</name>
<dbReference type="SUPFAM" id="SSF52374">
    <property type="entry name" value="Nucleotidylyl transferase"/>
    <property type="match status" value="1"/>
</dbReference>
<dbReference type="Gene3D" id="1.20.120.1910">
    <property type="entry name" value="Cysteine-tRNA ligase, C-terminal anti-codon recognition domain"/>
    <property type="match status" value="1"/>
</dbReference>
<dbReference type="GO" id="GO:0006423">
    <property type="term" value="P:cysteinyl-tRNA aminoacylation"/>
    <property type="evidence" value="ECO:0007669"/>
    <property type="project" value="InterPro"/>
</dbReference>
<dbReference type="GO" id="GO:0005524">
    <property type="term" value="F:ATP binding"/>
    <property type="evidence" value="ECO:0007669"/>
    <property type="project" value="UniProtKB-KW"/>
</dbReference>
<keyword evidence="11" id="KW-1185">Reference proteome</keyword>
<evidence type="ECO:0000259" key="9">
    <source>
        <dbReference type="SMART" id="SM00840"/>
    </source>
</evidence>
<proteinExistence type="predicted"/>
<keyword evidence="6" id="KW-0862">Zinc</keyword>
<evidence type="ECO:0000256" key="7">
    <source>
        <dbReference type="ARBA" id="ARBA00022840"/>
    </source>
</evidence>
<dbReference type="AlphaFoldDB" id="A0AA35TXD4"/>
<organism evidence="10 11">
    <name type="scientific">Geodia barretti</name>
    <name type="common">Barrett's horny sponge</name>
    <dbReference type="NCBI Taxonomy" id="519541"/>
    <lineage>
        <taxon>Eukaryota</taxon>
        <taxon>Metazoa</taxon>
        <taxon>Porifera</taxon>
        <taxon>Demospongiae</taxon>
        <taxon>Heteroscleromorpha</taxon>
        <taxon>Tetractinellida</taxon>
        <taxon>Astrophorina</taxon>
        <taxon>Geodiidae</taxon>
        <taxon>Geodia</taxon>
    </lineage>
</organism>
<dbReference type="PANTHER" id="PTHR10890:SF3">
    <property type="entry name" value="CYSTEINE--TRNA LIGASE, CYTOPLASMIC"/>
    <property type="match status" value="1"/>
</dbReference>
<keyword evidence="7" id="KW-0067">ATP-binding</keyword>
<dbReference type="InterPro" id="IPR015273">
    <property type="entry name" value="Cys-tRNA-synt_Ia_DALR"/>
</dbReference>
<evidence type="ECO:0000313" key="10">
    <source>
        <dbReference type="EMBL" id="CAI8054787.1"/>
    </source>
</evidence>
<dbReference type="PANTHER" id="PTHR10890">
    <property type="entry name" value="CYSTEINYL-TRNA SYNTHETASE"/>
    <property type="match status" value="1"/>
</dbReference>
<keyword evidence="5" id="KW-0547">Nucleotide-binding</keyword>
<dbReference type="SMART" id="SM00840">
    <property type="entry name" value="DALR_2"/>
    <property type="match status" value="1"/>
</dbReference>
<dbReference type="InterPro" id="IPR014729">
    <property type="entry name" value="Rossmann-like_a/b/a_fold"/>
</dbReference>
<dbReference type="InterPro" id="IPR024909">
    <property type="entry name" value="Cys-tRNA/MSH_ligase"/>
</dbReference>
<dbReference type="GO" id="GO:0046872">
    <property type="term" value="F:metal ion binding"/>
    <property type="evidence" value="ECO:0007669"/>
    <property type="project" value="UniProtKB-KW"/>
</dbReference>
<evidence type="ECO:0000256" key="3">
    <source>
        <dbReference type="ARBA" id="ARBA00022598"/>
    </source>
</evidence>
<dbReference type="EMBL" id="CASHTH010004210">
    <property type="protein sequence ID" value="CAI8054787.1"/>
    <property type="molecule type" value="Genomic_DNA"/>
</dbReference>
<comment type="cofactor">
    <cofactor evidence="1">
        <name>Zn(2+)</name>
        <dbReference type="ChEBI" id="CHEBI:29105"/>
    </cofactor>
</comment>
<dbReference type="Pfam" id="PF01406">
    <property type="entry name" value="tRNA-synt_1e"/>
    <property type="match status" value="1"/>
</dbReference>
<evidence type="ECO:0000256" key="1">
    <source>
        <dbReference type="ARBA" id="ARBA00001947"/>
    </source>
</evidence>
<keyword evidence="4" id="KW-0479">Metal-binding</keyword>
<evidence type="ECO:0000256" key="6">
    <source>
        <dbReference type="ARBA" id="ARBA00022833"/>
    </source>
</evidence>
<dbReference type="SUPFAM" id="SSF47323">
    <property type="entry name" value="Anticodon-binding domain of a subclass of class I aminoacyl-tRNA synthetases"/>
    <property type="match status" value="1"/>
</dbReference>
<evidence type="ECO:0000256" key="8">
    <source>
        <dbReference type="ARBA" id="ARBA00039362"/>
    </source>
</evidence>
<dbReference type="GO" id="GO:0004817">
    <property type="term" value="F:cysteine-tRNA ligase activity"/>
    <property type="evidence" value="ECO:0007669"/>
    <property type="project" value="InterPro"/>
</dbReference>
<evidence type="ECO:0000313" key="11">
    <source>
        <dbReference type="Proteomes" id="UP001174909"/>
    </source>
</evidence>
<dbReference type="InterPro" id="IPR009080">
    <property type="entry name" value="tRNAsynth_Ia_anticodon-bd"/>
</dbReference>
<comment type="subcellular location">
    <subcellularLocation>
        <location evidence="2">Cytoplasm</location>
    </subcellularLocation>
</comment>
<reference evidence="10" key="1">
    <citation type="submission" date="2023-03" db="EMBL/GenBank/DDBJ databases">
        <authorList>
            <person name="Steffen K."/>
            <person name="Cardenas P."/>
        </authorList>
    </citation>
    <scope>NUCLEOTIDE SEQUENCE</scope>
</reference>
<gene>
    <name evidence="10" type="ORF">GBAR_LOCUS29876</name>
</gene>
<feature type="domain" description="Cysteinyl-tRNA synthetase class Ia DALR" evidence="9">
    <location>
        <begin position="133"/>
        <end position="193"/>
    </location>
</feature>
<dbReference type="InterPro" id="IPR032678">
    <property type="entry name" value="tRNA-synt_1_cat_dom"/>
</dbReference>
<accession>A0AA35TXD4</accession>
<dbReference type="Gene3D" id="3.40.50.620">
    <property type="entry name" value="HUPs"/>
    <property type="match status" value="1"/>
</dbReference>